<evidence type="ECO:0000313" key="2">
    <source>
        <dbReference type="Proteomes" id="UP001482231"/>
    </source>
</evidence>
<comment type="caution">
    <text evidence="1">The sequence shown here is derived from an EMBL/GenBank/DDBJ whole genome shotgun (WGS) entry which is preliminary data.</text>
</comment>
<evidence type="ECO:0008006" key="3">
    <source>
        <dbReference type="Google" id="ProtNLM"/>
    </source>
</evidence>
<sequence>MRQQGFSTVAAIFLVVVLAALGAFMVSLSTTQHAAVTLDLQGVRALAAARSGVEWAAYQAAKNTAGYGCTSGSHTDTLNFTGDLADFTTTITCTSTAYDEAGNTVRVYDILSTATAGTPGTLYFVKREVSAQVAVCTAAGGGAC</sequence>
<dbReference type="EMBL" id="JBAJEX010000006">
    <property type="protein sequence ID" value="MEO1767301.1"/>
    <property type="molecule type" value="Genomic_DNA"/>
</dbReference>
<accession>A0ABV0EF55</accession>
<dbReference type="RefSeq" id="WP_347308411.1">
    <property type="nucleotide sequence ID" value="NZ_JBAJEX010000006.1"/>
</dbReference>
<protein>
    <recommendedName>
        <fullName evidence="3">MSHA biogenesis protein MshP</fullName>
    </recommendedName>
</protein>
<dbReference type="Proteomes" id="UP001482231">
    <property type="component" value="Unassembled WGS sequence"/>
</dbReference>
<gene>
    <name evidence="1" type="ORF">V6E02_08760</name>
</gene>
<evidence type="ECO:0000313" key="1">
    <source>
        <dbReference type="EMBL" id="MEO1767301.1"/>
    </source>
</evidence>
<proteinExistence type="predicted"/>
<reference evidence="1 2" key="1">
    <citation type="submission" date="2024-02" db="EMBL/GenBank/DDBJ databases">
        <title>New thermophilic sulfur-oxidizing bacteria from a hot springs of the Uzon caldera (Kamchatka, Russia).</title>
        <authorList>
            <person name="Dukat A.M."/>
            <person name="Elcheninov A.G."/>
            <person name="Frolov E.N."/>
        </authorList>
    </citation>
    <scope>NUCLEOTIDE SEQUENCE [LARGE SCALE GENOMIC DNA]</scope>
    <source>
        <strain evidence="1 2">AK1</strain>
    </source>
</reference>
<keyword evidence="2" id="KW-1185">Reference proteome</keyword>
<organism evidence="1 2">
    <name type="scientific">Thiobacter aerophilum</name>
    <dbReference type="NCBI Taxonomy" id="3121275"/>
    <lineage>
        <taxon>Bacteria</taxon>
        <taxon>Pseudomonadati</taxon>
        <taxon>Pseudomonadota</taxon>
        <taxon>Betaproteobacteria</taxon>
        <taxon>Burkholderiales</taxon>
        <taxon>Thiobacteraceae</taxon>
        <taxon>Thiobacter</taxon>
    </lineage>
</organism>
<name>A0ABV0EF55_9BURK</name>